<comment type="subcellular location">
    <subcellularLocation>
        <location evidence="1">Endomembrane system</location>
        <topology evidence="1">Peripheral membrane protein</topology>
    </subcellularLocation>
</comment>
<dbReference type="Pfam" id="PF01553">
    <property type="entry name" value="Acyltransferase"/>
    <property type="match status" value="1"/>
</dbReference>
<dbReference type="PANTHER" id="PTHR12563">
    <property type="entry name" value="GLYCEROL-3-PHOSPHATE ACYLTRANSFERASE"/>
    <property type="match status" value="1"/>
</dbReference>
<dbReference type="AlphaFoldDB" id="A0A8J7U0W5"/>
<dbReference type="GO" id="GO:0012505">
    <property type="term" value="C:endomembrane system"/>
    <property type="evidence" value="ECO:0007669"/>
    <property type="project" value="UniProtKB-SubCell"/>
</dbReference>
<evidence type="ECO:0000256" key="3">
    <source>
        <dbReference type="ARBA" id="ARBA00007937"/>
    </source>
</evidence>
<dbReference type="CDD" id="cd07993">
    <property type="entry name" value="LPLAT_DHAPAT-like"/>
    <property type="match status" value="1"/>
</dbReference>
<comment type="pathway">
    <text evidence="2">Phospholipid metabolism; CDP-diacylglycerol biosynthesis; CDP-diacylglycerol from sn-glycerol 3-phosphate: step 1/3.</text>
</comment>
<evidence type="ECO:0000256" key="7">
    <source>
        <dbReference type="ARBA" id="ARBA00023136"/>
    </source>
</evidence>
<name>A0A8J7U0W5_9BACT</name>
<keyword evidence="8 11" id="KW-0012">Acyltransferase</keyword>
<evidence type="ECO:0000313" key="12">
    <source>
        <dbReference type="Proteomes" id="UP000664417"/>
    </source>
</evidence>
<protein>
    <recommendedName>
        <fullName evidence="5">Glycerol-3-phosphate acyltransferase</fullName>
        <ecNumber evidence="4">2.3.1.15</ecNumber>
    </recommendedName>
</protein>
<dbReference type="InterPro" id="IPR041728">
    <property type="entry name" value="GPAT/DHAPAT_LPLAT"/>
</dbReference>
<evidence type="ECO:0000256" key="6">
    <source>
        <dbReference type="ARBA" id="ARBA00022679"/>
    </source>
</evidence>
<dbReference type="SMART" id="SM00563">
    <property type="entry name" value="PlsC"/>
    <property type="match status" value="1"/>
</dbReference>
<dbReference type="PIRSF" id="PIRSF000437">
    <property type="entry name" value="GPAT_DHAPAT"/>
    <property type="match status" value="1"/>
</dbReference>
<keyword evidence="7" id="KW-0472">Membrane</keyword>
<evidence type="ECO:0000256" key="5">
    <source>
        <dbReference type="ARBA" id="ARBA00013432"/>
    </source>
</evidence>
<dbReference type="PANTHER" id="PTHR12563:SF17">
    <property type="entry name" value="DIHYDROXYACETONE PHOSPHATE ACYLTRANSFERASE"/>
    <property type="match status" value="1"/>
</dbReference>
<dbReference type="Pfam" id="PF19277">
    <property type="entry name" value="GPAT_C"/>
    <property type="match status" value="1"/>
</dbReference>
<reference evidence="11" key="1">
    <citation type="submission" date="2021-03" db="EMBL/GenBank/DDBJ databases">
        <authorList>
            <person name="Wang G."/>
        </authorList>
    </citation>
    <scope>NUCLEOTIDE SEQUENCE</scope>
    <source>
        <strain evidence="11">KCTC 12899</strain>
    </source>
</reference>
<keyword evidence="12" id="KW-1185">Reference proteome</keyword>
<dbReference type="InterPro" id="IPR022284">
    <property type="entry name" value="GPAT/DHAPAT"/>
</dbReference>
<dbReference type="EC" id="2.3.1.15" evidence="4"/>
<dbReference type="SUPFAM" id="SSF69593">
    <property type="entry name" value="Glycerol-3-phosphate (1)-acyltransferase"/>
    <property type="match status" value="1"/>
</dbReference>
<dbReference type="RefSeq" id="WP_207856173.1">
    <property type="nucleotide sequence ID" value="NZ_JAFREP010000001.1"/>
</dbReference>
<evidence type="ECO:0000256" key="2">
    <source>
        <dbReference type="ARBA" id="ARBA00004765"/>
    </source>
</evidence>
<sequence length="856" mass="99275">MSAEQKDFGLIYKLIWFILRPWAARVRALNVDLNALRQSQKDGQILLVGHVVSFINFMVVNEYLQRNGLRPIRNTHGFSPFWVLPFKEAWACYREGLTKSFEERRNLELARAIEAVDRGEDAFIFMKRGGRFAWTKKVYYYHGTFGRISRNLEKREHHTTLVPTSVFLTRRRKRGTRRNFYEIFFGTYDIPGRLRKLLQLLINVKKGGMIFSKSLDLNAEFEKYRDLTEDQIDKRLGRLLLLHLNNEDAAYRGPTKRSVERKVRKILKERRLNNELGGVAKRTGRSLESVRKEAEKNLRHIASDTSERTINLLRIFFGYVWARTIEGIDVSKEDLNRVREMTKAGPVIFLPCHRSHVDYLVFAYLFEKEGLNYPRFAAGENLSKWPLGPLLRRAGAFFIRRSFKGEVIFPLVFEAYLRHILRERHVLVFFMEGGRSRTGKLLHPKVGMLSMVIDAWRQGIVEDLPLVPVTIDYGKVFEGQSYLRERSGKEKEQESLTSVIRSRKILKRKHGYIRLRFDEPIYLNQRIADEGLTKGDLGFKTKIPFVHRLGSDVLNRVNNRVTLTAGNIIAGILLGNHRRGMTLSDLKTLFGVSVRYLKNRGVDLAFPEPKLELALMNALETFKTWETVVTVEVSKRTVINIPQDKRVEMEYYKNNGLHFILELALFSTAYACLAPEERTFEKILTFSREVFQTLDEEFIIQGDYPAEADMEKALKALIVMGGVRREGELIVDGERRYGRDLVAINGHMLLNFFESYFVCAEVLLELSESEPIDRKVLLKQCMNQGKLFFAVGQIRLPESINHVTFSNALKYFNSLSLIRFQNATSGKGQVVVIQKDKVAQLMAVRDRLSRWMDMLE</sequence>
<evidence type="ECO:0000313" key="11">
    <source>
        <dbReference type="EMBL" id="MBO1316937.1"/>
    </source>
</evidence>
<evidence type="ECO:0000256" key="9">
    <source>
        <dbReference type="ARBA" id="ARBA00048427"/>
    </source>
</evidence>
<accession>A0A8J7U0W5</accession>
<evidence type="ECO:0000259" key="10">
    <source>
        <dbReference type="SMART" id="SM00563"/>
    </source>
</evidence>
<dbReference type="InterPro" id="IPR002123">
    <property type="entry name" value="Plipid/glycerol_acylTrfase"/>
</dbReference>
<keyword evidence="6" id="KW-0808">Transferase</keyword>
<dbReference type="GO" id="GO:0006629">
    <property type="term" value="P:lipid metabolic process"/>
    <property type="evidence" value="ECO:0007669"/>
    <property type="project" value="InterPro"/>
</dbReference>
<comment type="similarity">
    <text evidence="3">Belongs to the GPAT/DAPAT family.</text>
</comment>
<dbReference type="Proteomes" id="UP000664417">
    <property type="component" value="Unassembled WGS sequence"/>
</dbReference>
<proteinExistence type="inferred from homology"/>
<dbReference type="InterPro" id="IPR045520">
    <property type="entry name" value="GPAT/DHAPAT_C"/>
</dbReference>
<evidence type="ECO:0000256" key="8">
    <source>
        <dbReference type="ARBA" id="ARBA00023315"/>
    </source>
</evidence>
<gene>
    <name evidence="11" type="ORF">J3U88_00595</name>
</gene>
<dbReference type="GO" id="GO:0004366">
    <property type="term" value="F:glycerol-3-phosphate O-acyltransferase activity"/>
    <property type="evidence" value="ECO:0007669"/>
    <property type="project" value="UniProtKB-EC"/>
</dbReference>
<feature type="domain" description="Phospholipid/glycerol acyltransferase" evidence="10">
    <location>
        <begin position="347"/>
        <end position="474"/>
    </location>
</feature>
<comment type="catalytic activity">
    <reaction evidence="9">
        <text>sn-glycerol 3-phosphate + an acyl-CoA = a 1-acyl-sn-glycero-3-phosphate + CoA</text>
        <dbReference type="Rhea" id="RHEA:15325"/>
        <dbReference type="ChEBI" id="CHEBI:57287"/>
        <dbReference type="ChEBI" id="CHEBI:57597"/>
        <dbReference type="ChEBI" id="CHEBI:57970"/>
        <dbReference type="ChEBI" id="CHEBI:58342"/>
        <dbReference type="EC" id="2.3.1.15"/>
    </reaction>
</comment>
<dbReference type="EMBL" id="JAFREP010000001">
    <property type="protein sequence ID" value="MBO1316937.1"/>
    <property type="molecule type" value="Genomic_DNA"/>
</dbReference>
<organism evidence="11 12">
    <name type="scientific">Acanthopleuribacter pedis</name>
    <dbReference type="NCBI Taxonomy" id="442870"/>
    <lineage>
        <taxon>Bacteria</taxon>
        <taxon>Pseudomonadati</taxon>
        <taxon>Acidobacteriota</taxon>
        <taxon>Holophagae</taxon>
        <taxon>Acanthopleuribacterales</taxon>
        <taxon>Acanthopleuribacteraceae</taxon>
        <taxon>Acanthopleuribacter</taxon>
    </lineage>
</organism>
<evidence type="ECO:0000256" key="4">
    <source>
        <dbReference type="ARBA" id="ARBA00013113"/>
    </source>
</evidence>
<comment type="caution">
    <text evidence="11">The sequence shown here is derived from an EMBL/GenBank/DDBJ whole genome shotgun (WGS) entry which is preliminary data.</text>
</comment>
<evidence type="ECO:0000256" key="1">
    <source>
        <dbReference type="ARBA" id="ARBA00004184"/>
    </source>
</evidence>